<keyword evidence="1" id="KW-0472">Membrane</keyword>
<dbReference type="AlphaFoldDB" id="A0A6A6VP58"/>
<keyword evidence="4" id="KW-1185">Reference proteome</keyword>
<comment type="subunit">
    <text evidence="1">Component of the mitochondrial contact site and cristae organizing system (MICOS) complex.</text>
</comment>
<feature type="region of interest" description="Disordered" evidence="2">
    <location>
        <begin position="57"/>
        <end position="84"/>
    </location>
</feature>
<keyword evidence="1" id="KW-0496">Mitochondrion</keyword>
<dbReference type="PANTHER" id="PTHR28268:SF1">
    <property type="entry name" value="MICOS SUBUNIT MIC26"/>
    <property type="match status" value="1"/>
</dbReference>
<reference evidence="3" key="1">
    <citation type="journal article" date="2020" name="Stud. Mycol.">
        <title>101 Dothideomycetes genomes: a test case for predicting lifestyles and emergence of pathogens.</title>
        <authorList>
            <person name="Haridas S."/>
            <person name="Albert R."/>
            <person name="Binder M."/>
            <person name="Bloem J."/>
            <person name="Labutti K."/>
            <person name="Salamov A."/>
            <person name="Andreopoulos B."/>
            <person name="Baker S."/>
            <person name="Barry K."/>
            <person name="Bills G."/>
            <person name="Bluhm B."/>
            <person name="Cannon C."/>
            <person name="Castanera R."/>
            <person name="Culley D."/>
            <person name="Daum C."/>
            <person name="Ezra D."/>
            <person name="Gonzalez J."/>
            <person name="Henrissat B."/>
            <person name="Kuo A."/>
            <person name="Liang C."/>
            <person name="Lipzen A."/>
            <person name="Lutzoni F."/>
            <person name="Magnuson J."/>
            <person name="Mondo S."/>
            <person name="Nolan M."/>
            <person name="Ohm R."/>
            <person name="Pangilinan J."/>
            <person name="Park H.-J."/>
            <person name="Ramirez L."/>
            <person name="Alfaro M."/>
            <person name="Sun H."/>
            <person name="Tritt A."/>
            <person name="Yoshinaga Y."/>
            <person name="Zwiers L.-H."/>
            <person name="Turgeon B."/>
            <person name="Goodwin S."/>
            <person name="Spatafora J."/>
            <person name="Crous P."/>
            <person name="Grigoriev I."/>
        </authorList>
    </citation>
    <scope>NUCLEOTIDE SEQUENCE</scope>
    <source>
        <strain evidence="3">CBS 119925</strain>
    </source>
</reference>
<accession>A0A6A6VP58</accession>
<comment type="function">
    <text evidence="1">Component of the MICOS complex, a large protein complex of the mitochondrial inner membrane that plays crucial roles in the maintenance of crista junctions, inner membrane architecture, and formation of contact sites to the outer membrane.</text>
</comment>
<organism evidence="3 4">
    <name type="scientific">Sporormia fimetaria CBS 119925</name>
    <dbReference type="NCBI Taxonomy" id="1340428"/>
    <lineage>
        <taxon>Eukaryota</taxon>
        <taxon>Fungi</taxon>
        <taxon>Dikarya</taxon>
        <taxon>Ascomycota</taxon>
        <taxon>Pezizomycotina</taxon>
        <taxon>Dothideomycetes</taxon>
        <taxon>Pleosporomycetidae</taxon>
        <taxon>Pleosporales</taxon>
        <taxon>Sporormiaceae</taxon>
        <taxon>Sporormia</taxon>
    </lineage>
</organism>
<dbReference type="InterPro" id="IPR033181">
    <property type="entry name" value="Mic26_fungi"/>
</dbReference>
<dbReference type="EMBL" id="MU006561">
    <property type="protein sequence ID" value="KAF2751629.1"/>
    <property type="molecule type" value="Genomic_DNA"/>
</dbReference>
<dbReference type="Proteomes" id="UP000799440">
    <property type="component" value="Unassembled WGS sequence"/>
</dbReference>
<gene>
    <name evidence="3" type="ORF">M011DRAFT_434531</name>
</gene>
<proteinExistence type="predicted"/>
<dbReference type="GO" id="GO:0044284">
    <property type="term" value="C:mitochondrial crista junction"/>
    <property type="evidence" value="ECO:0007669"/>
    <property type="project" value="TreeGrafter"/>
</dbReference>
<dbReference type="GO" id="GO:0042407">
    <property type="term" value="P:cristae formation"/>
    <property type="evidence" value="ECO:0007669"/>
    <property type="project" value="InterPro"/>
</dbReference>
<dbReference type="PANTHER" id="PTHR28268">
    <property type="entry name" value="MICOS SUBUNIT MIC26"/>
    <property type="match status" value="1"/>
</dbReference>
<evidence type="ECO:0000256" key="1">
    <source>
        <dbReference type="RuleBase" id="RU363021"/>
    </source>
</evidence>
<dbReference type="Pfam" id="PF09769">
    <property type="entry name" value="ApoO"/>
    <property type="match status" value="1"/>
</dbReference>
<sequence>MAFRPLLAQRAVIPAMVTAAMGTTLLANSRIIDAESPPTDPTLLTASRRKPIYDDLPLNTTAPPIPAPPATPIAEPTTSTPLPSSLSNLISTPSAPPTYRPTPTDRLATEIRSLRLALYRQSCSAEDSVNSALTRALALEHSFTSTVRSLAPPKESNEKLFPGSLYVLVSSMAGSIVTRNRNILLRATVPAAIGVTAAWAILPITMRNVSELAWSYEKRYPVVADMHLRARERVERFVETGRAHAGMSVGMVTEKVGEVRGRVEEWVRQGR</sequence>
<comment type="subcellular location">
    <subcellularLocation>
        <location evidence="1">Mitochondrion inner membrane</location>
    </subcellularLocation>
</comment>
<feature type="compositionally biased region" description="Low complexity" evidence="2">
    <location>
        <begin position="72"/>
        <end position="84"/>
    </location>
</feature>
<evidence type="ECO:0000313" key="3">
    <source>
        <dbReference type="EMBL" id="KAF2751629.1"/>
    </source>
</evidence>
<feature type="non-terminal residue" evidence="3">
    <location>
        <position position="1"/>
    </location>
</feature>
<keyword evidence="1" id="KW-0999">Mitochondrion inner membrane</keyword>
<evidence type="ECO:0000256" key="2">
    <source>
        <dbReference type="SAM" id="MobiDB-lite"/>
    </source>
</evidence>
<name>A0A6A6VP58_9PLEO</name>
<protein>
    <recommendedName>
        <fullName evidence="1">MICOS complex subunit</fullName>
    </recommendedName>
</protein>
<dbReference type="GO" id="GO:0061617">
    <property type="term" value="C:MICOS complex"/>
    <property type="evidence" value="ECO:0007669"/>
    <property type="project" value="UniProtKB-UniRule"/>
</dbReference>
<dbReference type="InterPro" id="IPR019166">
    <property type="entry name" value="MIC26/MIC27"/>
</dbReference>
<dbReference type="OrthoDB" id="2399148at2759"/>
<evidence type="ECO:0000313" key="4">
    <source>
        <dbReference type="Proteomes" id="UP000799440"/>
    </source>
</evidence>